<comment type="subcellular location">
    <subcellularLocation>
        <location evidence="1">Nucleus</location>
    </subcellularLocation>
</comment>
<keyword evidence="1" id="KW-0862">Zinc</keyword>
<keyword evidence="1" id="KW-0479">Metal-binding</keyword>
<organism evidence="2 3">
    <name type="scientific">Oryza sativa subsp. japonica</name>
    <name type="common">Rice</name>
    <dbReference type="NCBI Taxonomy" id="39947"/>
    <lineage>
        <taxon>Eukaryota</taxon>
        <taxon>Viridiplantae</taxon>
        <taxon>Streptophyta</taxon>
        <taxon>Embryophyta</taxon>
        <taxon>Tracheophyta</taxon>
        <taxon>Spermatophyta</taxon>
        <taxon>Magnoliopsida</taxon>
        <taxon>Liliopsida</taxon>
        <taxon>Poales</taxon>
        <taxon>Poaceae</taxon>
        <taxon>BOP clade</taxon>
        <taxon>Oryzoideae</taxon>
        <taxon>Oryzeae</taxon>
        <taxon>Oryzinae</taxon>
        <taxon>Oryza</taxon>
        <taxon>Oryza sativa</taxon>
    </lineage>
</organism>
<accession>Q2R960</accession>
<dbReference type="AlphaFoldDB" id="Q2R960"/>
<dbReference type="InterPro" id="IPR031052">
    <property type="entry name" value="FHY3/FAR1"/>
</dbReference>
<dbReference type="GO" id="GO:0006355">
    <property type="term" value="P:regulation of DNA-templated transcription"/>
    <property type="evidence" value="ECO:0007669"/>
    <property type="project" value="UniProtKB-UniRule"/>
</dbReference>
<evidence type="ECO:0000313" key="2">
    <source>
        <dbReference type="EMBL" id="AAX95053.1"/>
    </source>
</evidence>
<proteinExistence type="inferred from homology"/>
<dbReference type="GO" id="GO:0005634">
    <property type="term" value="C:nucleus"/>
    <property type="evidence" value="ECO:0007669"/>
    <property type="project" value="UniProtKB-SubCell"/>
</dbReference>
<keyword evidence="1" id="KW-0863">Zinc-finger</keyword>
<evidence type="ECO:0000256" key="1">
    <source>
        <dbReference type="RuleBase" id="RU367018"/>
    </source>
</evidence>
<evidence type="ECO:0000313" key="3">
    <source>
        <dbReference type="Proteomes" id="UP000000763"/>
    </source>
</evidence>
<reference evidence="3" key="1">
    <citation type="journal article" date="2005" name="Nature">
        <title>The map-based sequence of the rice genome.</title>
        <authorList>
            <consortium name="International rice genome sequencing project (IRGSP)"/>
            <person name="Matsumoto T."/>
            <person name="Wu J."/>
            <person name="Kanamori H."/>
            <person name="Katayose Y."/>
            <person name="Fujisawa M."/>
            <person name="Namiki N."/>
            <person name="Mizuno H."/>
            <person name="Yamamoto K."/>
            <person name="Antonio B.A."/>
            <person name="Baba T."/>
            <person name="Sakata K."/>
            <person name="Nagamura Y."/>
            <person name="Aoki H."/>
            <person name="Arikawa K."/>
            <person name="Arita K."/>
            <person name="Bito T."/>
            <person name="Chiden Y."/>
            <person name="Fujitsuka N."/>
            <person name="Fukunaka R."/>
            <person name="Hamada M."/>
            <person name="Harada C."/>
            <person name="Hayashi A."/>
            <person name="Hijishita S."/>
            <person name="Honda M."/>
            <person name="Hosokawa S."/>
            <person name="Ichikawa Y."/>
            <person name="Idonuma A."/>
            <person name="Iijima M."/>
            <person name="Ikeda M."/>
            <person name="Ikeno M."/>
            <person name="Ito K."/>
            <person name="Ito S."/>
            <person name="Ito T."/>
            <person name="Ito Y."/>
            <person name="Ito Y."/>
            <person name="Iwabuchi A."/>
            <person name="Kamiya K."/>
            <person name="Karasawa W."/>
            <person name="Kurita K."/>
            <person name="Katagiri S."/>
            <person name="Kikuta A."/>
            <person name="Kobayashi H."/>
            <person name="Kobayashi N."/>
            <person name="Machita K."/>
            <person name="Maehara T."/>
            <person name="Masukawa M."/>
            <person name="Mizubayashi T."/>
            <person name="Mukai Y."/>
            <person name="Nagasaki H."/>
            <person name="Nagata Y."/>
            <person name="Naito S."/>
            <person name="Nakashima M."/>
            <person name="Nakama Y."/>
            <person name="Nakamichi Y."/>
            <person name="Nakamura M."/>
            <person name="Meguro A."/>
            <person name="Negishi M."/>
            <person name="Ohta I."/>
            <person name="Ohta T."/>
            <person name="Okamoto M."/>
            <person name="Ono N."/>
            <person name="Saji S."/>
            <person name="Sakaguchi M."/>
            <person name="Sakai K."/>
            <person name="Shibata M."/>
            <person name="Shimokawa T."/>
            <person name="Song J."/>
            <person name="Takazaki Y."/>
            <person name="Terasawa K."/>
            <person name="Tsugane M."/>
            <person name="Tsuji K."/>
            <person name="Ueda S."/>
            <person name="Waki K."/>
            <person name="Yamagata H."/>
            <person name="Yamamoto M."/>
            <person name="Yamamoto S."/>
            <person name="Yamane H."/>
            <person name="Yoshiki S."/>
            <person name="Yoshihara R."/>
            <person name="Yukawa K."/>
            <person name="Zhong H."/>
            <person name="Yano M."/>
            <person name="Yuan Q."/>
            <person name="Ouyang S."/>
            <person name="Liu J."/>
            <person name="Jones K.M."/>
            <person name="Gansberger K."/>
            <person name="Moffat K."/>
            <person name="Hill J."/>
            <person name="Bera J."/>
            <person name="Fadrosh D."/>
            <person name="Jin S."/>
            <person name="Johri S."/>
            <person name="Kim M."/>
            <person name="Overton L."/>
            <person name="Reardon M."/>
            <person name="Tsitrin T."/>
            <person name="Vuong H."/>
            <person name="Weaver B."/>
            <person name="Ciecko A."/>
            <person name="Tallon L."/>
            <person name="Jackson J."/>
            <person name="Pai G."/>
            <person name="Aken S.V."/>
            <person name="Utterback T."/>
            <person name="Reidmuller S."/>
            <person name="Feldblyum T."/>
            <person name="Hsiao J."/>
            <person name="Zismann V."/>
            <person name="Iobst S."/>
            <person name="de Vazeille A.R."/>
            <person name="Buell C.R."/>
            <person name="Ying K."/>
            <person name="Li Y."/>
            <person name="Lu T."/>
            <person name="Huang Y."/>
            <person name="Zhao Q."/>
            <person name="Feng Q."/>
            <person name="Zhang L."/>
            <person name="Zhu J."/>
            <person name="Weng Q."/>
            <person name="Mu J."/>
            <person name="Lu Y."/>
            <person name="Fan D."/>
            <person name="Liu Y."/>
            <person name="Guan J."/>
            <person name="Zhang Y."/>
            <person name="Yu S."/>
            <person name="Liu X."/>
            <person name="Zhang Y."/>
            <person name="Hong G."/>
            <person name="Han B."/>
            <person name="Choisne N."/>
            <person name="Demange N."/>
            <person name="Orjeda G."/>
            <person name="Samain S."/>
            <person name="Cattolico L."/>
            <person name="Pelletier E."/>
            <person name="Couloux A."/>
            <person name="Segurens B."/>
            <person name="Wincker P."/>
            <person name="D'Hont A."/>
            <person name="Scarpelli C."/>
            <person name="Weissenbach J."/>
            <person name="Salanoubat M."/>
            <person name="Quetier F."/>
            <person name="Yu Y."/>
            <person name="Kim H.R."/>
            <person name="Rambo T."/>
            <person name="Currie J."/>
            <person name="Collura K."/>
            <person name="Luo M."/>
            <person name="Yang T."/>
            <person name="Ammiraju J.S.S."/>
            <person name="Engler F."/>
            <person name="Soderlund C."/>
            <person name="Wing R.A."/>
            <person name="Palmer L.E."/>
            <person name="de la Bastide M."/>
            <person name="Spiegel L."/>
            <person name="Nascimento L."/>
            <person name="Zutavern T."/>
            <person name="O'Shaughnessy A."/>
            <person name="Dike S."/>
            <person name="Dedhia N."/>
            <person name="Preston R."/>
            <person name="Balija V."/>
            <person name="McCombie W.R."/>
            <person name="Chow T."/>
            <person name="Chen H."/>
            <person name="Chung M."/>
            <person name="Chen C."/>
            <person name="Shaw J."/>
            <person name="Wu H."/>
            <person name="Hsiao K."/>
            <person name="Chao Y."/>
            <person name="Chu M."/>
            <person name="Cheng C."/>
            <person name="Hour A."/>
            <person name="Lee P."/>
            <person name="Lin S."/>
            <person name="Lin Y."/>
            <person name="Liou J."/>
            <person name="Liu S."/>
            <person name="Hsing Y."/>
            <person name="Raghuvanshi S."/>
            <person name="Mohanty A."/>
            <person name="Bharti A.K."/>
            <person name="Gaur A."/>
            <person name="Gupta V."/>
            <person name="Kumar D."/>
            <person name="Ravi V."/>
            <person name="Vij S."/>
            <person name="Kapur A."/>
            <person name="Khurana P."/>
            <person name="Khurana P."/>
            <person name="Khurana J.P."/>
            <person name="Tyagi A.K."/>
            <person name="Gaikwad K."/>
            <person name="Singh A."/>
            <person name="Dalal V."/>
            <person name="Srivastava S."/>
            <person name="Dixit A."/>
            <person name="Pal A.K."/>
            <person name="Ghazi I.A."/>
            <person name="Yadav M."/>
            <person name="Pandit A."/>
            <person name="Bhargava A."/>
            <person name="Sureshbabu K."/>
            <person name="Batra K."/>
            <person name="Sharma T.R."/>
            <person name="Mohapatra T."/>
            <person name="Singh N.K."/>
            <person name="Messing J."/>
            <person name="Nelson A.B."/>
            <person name="Fuks G."/>
            <person name="Kavchok S."/>
            <person name="Keizer G."/>
            <person name="Linton E."/>
            <person name="Llaca V."/>
            <person name="Song R."/>
            <person name="Tanyolac B."/>
            <person name="Young S."/>
            <person name="Ho-Il K."/>
            <person name="Hahn J.H."/>
            <person name="Sangsakoo G."/>
            <person name="Vanavichit A."/>
            <person name="de Mattos Luiz.A.T."/>
            <person name="Zimmer P.D."/>
            <person name="Malone G."/>
            <person name="Dellagostin O."/>
            <person name="de Oliveira A.C."/>
            <person name="Bevan M."/>
            <person name="Bancroft I."/>
            <person name="Minx P."/>
            <person name="Cordum H."/>
            <person name="Wilson R."/>
            <person name="Cheng Z."/>
            <person name="Jin W."/>
            <person name="Jiang J."/>
            <person name="Leong S.A."/>
            <person name="Iwama H."/>
            <person name="Gojobori T."/>
            <person name="Itoh T."/>
            <person name="Niimura Y."/>
            <person name="Fujii Y."/>
            <person name="Habara T."/>
            <person name="Sakai H."/>
            <person name="Sato Y."/>
            <person name="Wilson G."/>
            <person name="Kumar K."/>
            <person name="McCouch S."/>
            <person name="Juretic N."/>
            <person name="Hoen D."/>
            <person name="Wright S."/>
            <person name="Bruskiewich R."/>
            <person name="Bureau T."/>
            <person name="Miyao A."/>
            <person name="Hirochika H."/>
            <person name="Nishikawa T."/>
            <person name="Kadowaki K."/>
            <person name="Sugiura M."/>
            <person name="Burr B."/>
            <person name="Sasaki T."/>
        </authorList>
    </citation>
    <scope>NUCLEOTIDE SEQUENCE [LARGE SCALE GENOMIC DNA]</scope>
    <source>
        <strain evidence="3">cv. Nipponbare</strain>
    </source>
</reference>
<gene>
    <name evidence="2" type="ordered locus">LOC_Os11g09860</name>
</gene>
<protein>
    <recommendedName>
        <fullName evidence="1">Protein FAR1-RELATED SEQUENCE</fullName>
    </recommendedName>
</protein>
<name>Q2R960_ORYSJ</name>
<comment type="function">
    <text evidence="1">Putative transcription activator involved in regulating light control of development.</text>
</comment>
<reference evidence="3" key="2">
    <citation type="journal article" date="2008" name="Nucleic Acids Res.">
        <title>The rice annotation project database (RAP-DB): 2008 update.</title>
        <authorList>
            <consortium name="The rice annotation project (RAP)"/>
        </authorList>
    </citation>
    <scope>GENOME REANNOTATION</scope>
    <source>
        <strain evidence="3">cv. Nipponbare</strain>
    </source>
</reference>
<dbReference type="PANTHER" id="PTHR31669">
    <property type="entry name" value="PROTEIN FAR1-RELATED SEQUENCE 10-RELATED"/>
    <property type="match status" value="1"/>
</dbReference>
<keyword evidence="1" id="KW-0539">Nucleus</keyword>
<dbReference type="Proteomes" id="UP000000763">
    <property type="component" value="Chromosome 11"/>
</dbReference>
<comment type="similarity">
    <text evidence="1">Belongs to the FHY3/FAR1 family.</text>
</comment>
<sequence>MTDKMMPIEFQDEAIVVFNSEDKTITCSRHMYECIGMYKHFSHKNEVFILPTQYILNRWTKYAKRDFYFEKKQISDNETLRTHAARISRKATSVALKCSVSKELLDDMKKAIDKLDLEADNSLSKIHTKTYEVSQSSSGYVGDIKR</sequence>
<dbReference type="PANTHER" id="PTHR31669:SF305">
    <property type="entry name" value="PROTEIN FAR1-RELATED SEQUENCE"/>
    <property type="match status" value="1"/>
</dbReference>
<dbReference type="EMBL" id="AC145321">
    <property type="protein sequence ID" value="AAX95053.1"/>
    <property type="molecule type" value="Genomic_DNA"/>
</dbReference>
<dbReference type="GO" id="GO:0008270">
    <property type="term" value="F:zinc ion binding"/>
    <property type="evidence" value="ECO:0007669"/>
    <property type="project" value="UniProtKB-UniRule"/>
</dbReference>